<dbReference type="InterPro" id="IPR006114">
    <property type="entry name" value="6PGDH_C"/>
</dbReference>
<dbReference type="PANTHER" id="PTHR11811">
    <property type="entry name" value="6-PHOSPHOGLUCONATE DEHYDROGENASE"/>
    <property type="match status" value="1"/>
</dbReference>
<dbReference type="RefSeq" id="WP_067395431.1">
    <property type="nucleotide sequence ID" value="NZ_JXKH01000007.1"/>
</dbReference>
<dbReference type="GO" id="GO:0019521">
    <property type="term" value="P:D-gluconate metabolic process"/>
    <property type="evidence" value="ECO:0007669"/>
    <property type="project" value="UniProtKB-KW"/>
</dbReference>
<comment type="caution">
    <text evidence="5">The sequence shown here is derived from an EMBL/GenBank/DDBJ whole genome shotgun (WGS) entry which is preliminary data.</text>
</comment>
<dbReference type="Proteomes" id="UP000181884">
    <property type="component" value="Unassembled WGS sequence"/>
</dbReference>
<dbReference type="InterPro" id="IPR013328">
    <property type="entry name" value="6PGD_dom2"/>
</dbReference>
<reference evidence="5 6" key="1">
    <citation type="submission" date="2014-12" db="EMBL/GenBank/DDBJ databases">
        <title>Draft genome sequences of 29 type strains of Enterococci.</title>
        <authorList>
            <person name="Zhong Z."/>
            <person name="Sun Z."/>
            <person name="Liu W."/>
            <person name="Zhang W."/>
            <person name="Zhang H."/>
        </authorList>
    </citation>
    <scope>NUCLEOTIDE SEQUENCE [LARGE SCALE GENOMIC DNA]</scope>
    <source>
        <strain evidence="5 6">DSM 17029</strain>
    </source>
</reference>
<dbReference type="InterPro" id="IPR036291">
    <property type="entry name" value="NAD(P)-bd_dom_sf"/>
</dbReference>
<dbReference type="SUPFAM" id="SSF48179">
    <property type="entry name" value="6-phosphogluconate dehydrogenase C-terminal domain-like"/>
    <property type="match status" value="1"/>
</dbReference>
<dbReference type="InterPro" id="IPR008927">
    <property type="entry name" value="6-PGluconate_DH-like_C_sf"/>
</dbReference>
<dbReference type="SUPFAM" id="SSF51735">
    <property type="entry name" value="NAD(P)-binding Rossmann-fold domains"/>
    <property type="match status" value="1"/>
</dbReference>
<dbReference type="PRINTS" id="PR00076">
    <property type="entry name" value="6PGDHDRGNASE"/>
</dbReference>
<dbReference type="NCBIfam" id="TIGR00872">
    <property type="entry name" value="gnd_rel"/>
    <property type="match status" value="1"/>
</dbReference>
<name>A0A1L8RD38_9ENTE</name>
<dbReference type="InterPro" id="IPR004849">
    <property type="entry name" value="6DGDH_YqeC"/>
</dbReference>
<dbReference type="GO" id="GO:0050661">
    <property type="term" value="F:NADP binding"/>
    <property type="evidence" value="ECO:0007669"/>
    <property type="project" value="InterPro"/>
</dbReference>
<dbReference type="InterPro" id="IPR006115">
    <property type="entry name" value="6PGDH_NADP-bd"/>
</dbReference>
<dbReference type="Gene3D" id="1.10.1040.10">
    <property type="entry name" value="N-(1-d-carboxylethyl)-l-norvaline Dehydrogenase, domain 2"/>
    <property type="match status" value="1"/>
</dbReference>
<evidence type="ECO:0000259" key="4">
    <source>
        <dbReference type="SMART" id="SM01350"/>
    </source>
</evidence>
<dbReference type="Pfam" id="PF00393">
    <property type="entry name" value="6PGD"/>
    <property type="match status" value="1"/>
</dbReference>
<dbReference type="STRING" id="214095.RU97_GL002471"/>
<dbReference type="GO" id="GO:0004616">
    <property type="term" value="F:phosphogluconate dehydrogenase (decarboxylating) activity"/>
    <property type="evidence" value="ECO:0007669"/>
    <property type="project" value="InterPro"/>
</dbReference>
<sequence>MEIGIVGLGKMGMNLAFNLKDHGYDVKGLDLSEAALAAAKKEGVATFTNLEELTASFNGRRIIWLMLPAGEPTEKVLEQLLPLLSAKDIVVEGGNSNYKDSVRRANTFAEADISYFDCGTSGGISGARNDACLMIGGDKEVFASIEQLFKDIAIENGYLYAGASGSGHFLKMVHNGIEYGMMQAIGEGFQVVEQSNYDFDLAEVARVWNHGSVVRSWLMEIAEAQFRQSPKLADYRGVVAASGEAKWTVETALEMDVPVPTIALSLFMRNLSQEDDSFSAKVVSALRNGFGGHEIVKK</sequence>
<dbReference type="SMART" id="SM01350">
    <property type="entry name" value="6PGD"/>
    <property type="match status" value="1"/>
</dbReference>
<dbReference type="NCBIfam" id="NF007161">
    <property type="entry name" value="PRK09599.1"/>
    <property type="match status" value="1"/>
</dbReference>
<dbReference type="InterPro" id="IPR006183">
    <property type="entry name" value="Pgluconate_DH"/>
</dbReference>
<accession>A0A1L8RD38</accession>
<dbReference type="EMBL" id="JXKH01000007">
    <property type="protein sequence ID" value="OJG17681.1"/>
    <property type="molecule type" value="Genomic_DNA"/>
</dbReference>
<comment type="similarity">
    <text evidence="1">Belongs to the 6-phosphogluconate dehydrogenase family.</text>
</comment>
<evidence type="ECO:0000256" key="1">
    <source>
        <dbReference type="ARBA" id="ARBA00008419"/>
    </source>
</evidence>
<evidence type="ECO:0000256" key="2">
    <source>
        <dbReference type="ARBA" id="ARBA00023002"/>
    </source>
</evidence>
<organism evidence="5 6">
    <name type="scientific">Enterococcus canis</name>
    <dbReference type="NCBI Taxonomy" id="214095"/>
    <lineage>
        <taxon>Bacteria</taxon>
        <taxon>Bacillati</taxon>
        <taxon>Bacillota</taxon>
        <taxon>Bacilli</taxon>
        <taxon>Lactobacillales</taxon>
        <taxon>Enterococcaceae</taxon>
        <taxon>Enterococcus</taxon>
    </lineage>
</organism>
<proteinExistence type="inferred from homology"/>
<keyword evidence="3" id="KW-0311">Gluconate utilization</keyword>
<dbReference type="Gene3D" id="3.40.50.720">
    <property type="entry name" value="NAD(P)-binding Rossmann-like Domain"/>
    <property type="match status" value="1"/>
</dbReference>
<feature type="domain" description="6-phosphogluconate dehydrogenase C-terminal" evidence="4">
    <location>
        <begin position="167"/>
        <end position="298"/>
    </location>
</feature>
<dbReference type="Pfam" id="PF03446">
    <property type="entry name" value="NAD_binding_2"/>
    <property type="match status" value="1"/>
</dbReference>
<evidence type="ECO:0000313" key="5">
    <source>
        <dbReference type="EMBL" id="OJG17681.1"/>
    </source>
</evidence>
<gene>
    <name evidence="5" type="ORF">RU97_GL002471</name>
</gene>
<keyword evidence="2" id="KW-0560">Oxidoreductase</keyword>
<protein>
    <submittedName>
        <fullName evidence="5">6-phosphogluconate dehydrogenase</fullName>
    </submittedName>
</protein>
<dbReference type="GO" id="GO:0006098">
    <property type="term" value="P:pentose-phosphate shunt"/>
    <property type="evidence" value="ECO:0007669"/>
    <property type="project" value="InterPro"/>
</dbReference>
<evidence type="ECO:0000313" key="6">
    <source>
        <dbReference type="Proteomes" id="UP000181884"/>
    </source>
</evidence>
<evidence type="ECO:0000256" key="3">
    <source>
        <dbReference type="ARBA" id="ARBA00023064"/>
    </source>
</evidence>
<dbReference type="AlphaFoldDB" id="A0A1L8RD38"/>
<keyword evidence="6" id="KW-1185">Reference proteome</keyword>